<organism evidence="2 3">
    <name type="scientific">Actinomadura meridiana</name>
    <dbReference type="NCBI Taxonomy" id="559626"/>
    <lineage>
        <taxon>Bacteria</taxon>
        <taxon>Bacillati</taxon>
        <taxon>Actinomycetota</taxon>
        <taxon>Actinomycetes</taxon>
        <taxon>Streptosporangiales</taxon>
        <taxon>Thermomonosporaceae</taxon>
        <taxon>Actinomadura</taxon>
    </lineage>
</organism>
<feature type="region of interest" description="Disordered" evidence="1">
    <location>
        <begin position="58"/>
        <end position="79"/>
    </location>
</feature>
<comment type="caution">
    <text evidence="2">The sequence shown here is derived from an EMBL/GenBank/DDBJ whole genome shotgun (WGS) entry which is preliminary data.</text>
</comment>
<keyword evidence="3" id="KW-1185">Reference proteome</keyword>
<proteinExistence type="predicted"/>
<dbReference type="EMBL" id="BAABAS010000001">
    <property type="protein sequence ID" value="GAA4223802.1"/>
    <property type="molecule type" value="Genomic_DNA"/>
</dbReference>
<gene>
    <name evidence="2" type="ORF">GCM10022254_01820</name>
</gene>
<evidence type="ECO:0008006" key="4">
    <source>
        <dbReference type="Google" id="ProtNLM"/>
    </source>
</evidence>
<name>A0ABP8BRS0_9ACTN</name>
<dbReference type="Proteomes" id="UP001501710">
    <property type="component" value="Unassembled WGS sequence"/>
</dbReference>
<dbReference type="InterPro" id="IPR046828">
    <property type="entry name" value="RepSA"/>
</dbReference>
<dbReference type="Pfam" id="PF20199">
    <property type="entry name" value="RepSA"/>
    <property type="match status" value="1"/>
</dbReference>
<evidence type="ECO:0000256" key="1">
    <source>
        <dbReference type="SAM" id="MobiDB-lite"/>
    </source>
</evidence>
<evidence type="ECO:0000313" key="3">
    <source>
        <dbReference type="Proteomes" id="UP001501710"/>
    </source>
</evidence>
<evidence type="ECO:0000313" key="2">
    <source>
        <dbReference type="EMBL" id="GAA4223802.1"/>
    </source>
</evidence>
<accession>A0ABP8BRS0</accession>
<reference evidence="3" key="1">
    <citation type="journal article" date="2019" name="Int. J. Syst. Evol. Microbiol.">
        <title>The Global Catalogue of Microorganisms (GCM) 10K type strain sequencing project: providing services to taxonomists for standard genome sequencing and annotation.</title>
        <authorList>
            <consortium name="The Broad Institute Genomics Platform"/>
            <consortium name="The Broad Institute Genome Sequencing Center for Infectious Disease"/>
            <person name="Wu L."/>
            <person name="Ma J."/>
        </authorList>
    </citation>
    <scope>NUCLEOTIDE SEQUENCE [LARGE SCALE GENOMIC DNA]</scope>
    <source>
        <strain evidence="3">JCM 17440</strain>
    </source>
</reference>
<protein>
    <recommendedName>
        <fullName evidence="4">Replication initiator protein</fullName>
    </recommendedName>
</protein>
<sequence>MSEHARRMIWTCFALADLPTYHDLRLRGWAHMLGYGGHFSSKSRRYSVTLTKLRQARADHAAHQTAGQPEPDPNRTTVTTGQWKYLGSGLLHGEHFWAEQARNRIQQARAIRNQHTERDKERKAS</sequence>